<dbReference type="Gene3D" id="2.30.30.40">
    <property type="entry name" value="SH3 Domains"/>
    <property type="match status" value="1"/>
</dbReference>
<gene>
    <name evidence="3" type="ORF">RQ831_03225</name>
</gene>
<dbReference type="InterPro" id="IPR003646">
    <property type="entry name" value="SH3-like_bac-type"/>
</dbReference>
<dbReference type="PROSITE" id="PS51781">
    <property type="entry name" value="SH3B"/>
    <property type="match status" value="1"/>
</dbReference>
<evidence type="ECO:0000259" key="2">
    <source>
        <dbReference type="PROSITE" id="PS51781"/>
    </source>
</evidence>
<sequence length="245" mass="25213">MPIHVHAITSREQHAVKHRITARTMVLGLGLGLGLTLGAAAPALAAPGYATGNVNLRAGPGTAYPRVATIGAGAPVEIFGCLDGYNWCDVGIGGSRGWVSGSYLQYAYQGQRVLIPEYGPRIGVPIVTFDFGDYWGRYYRGRPWYSPRDRWGGPPPPPYRPGPPGPPPGWHGRPGGGPGGAGWERPGHPPGPGPGPGPRFGPGPGAGPGPRPGPGPGRPPGPDGERRGPGGPDGERRGPGGPPPF</sequence>
<protein>
    <submittedName>
        <fullName evidence="3">SH3 domain-containing protein</fullName>
    </submittedName>
</protein>
<feature type="compositionally biased region" description="Basic and acidic residues" evidence="1">
    <location>
        <begin position="223"/>
        <end position="238"/>
    </location>
</feature>
<evidence type="ECO:0000313" key="3">
    <source>
        <dbReference type="EMBL" id="MDT8330050.1"/>
    </source>
</evidence>
<feature type="domain" description="SH3b" evidence="2">
    <location>
        <begin position="45"/>
        <end position="108"/>
    </location>
</feature>
<organism evidence="3 4">
    <name type="scientific">Roseomonas gilardii</name>
    <dbReference type="NCBI Taxonomy" id="257708"/>
    <lineage>
        <taxon>Bacteria</taxon>
        <taxon>Pseudomonadati</taxon>
        <taxon>Pseudomonadota</taxon>
        <taxon>Alphaproteobacteria</taxon>
        <taxon>Acetobacterales</taxon>
        <taxon>Roseomonadaceae</taxon>
        <taxon>Roseomonas</taxon>
    </lineage>
</organism>
<dbReference type="Pfam" id="PF08239">
    <property type="entry name" value="SH3_3"/>
    <property type="match status" value="1"/>
</dbReference>
<dbReference type="EMBL" id="JAVVDO010000003">
    <property type="protein sequence ID" value="MDT8330050.1"/>
    <property type="molecule type" value="Genomic_DNA"/>
</dbReference>
<evidence type="ECO:0000313" key="4">
    <source>
        <dbReference type="Proteomes" id="UP001258945"/>
    </source>
</evidence>
<dbReference type="Proteomes" id="UP001258945">
    <property type="component" value="Unassembled WGS sequence"/>
</dbReference>
<feature type="compositionally biased region" description="Gly residues" evidence="1">
    <location>
        <begin position="172"/>
        <end position="182"/>
    </location>
</feature>
<proteinExistence type="predicted"/>
<feature type="compositionally biased region" description="Pro residues" evidence="1">
    <location>
        <begin position="155"/>
        <end position="169"/>
    </location>
</feature>
<feature type="region of interest" description="Disordered" evidence="1">
    <location>
        <begin position="155"/>
        <end position="245"/>
    </location>
</feature>
<dbReference type="RefSeq" id="WP_314280158.1">
    <property type="nucleotide sequence ID" value="NZ_JAVVDO010000003.1"/>
</dbReference>
<accession>A0ABU3MB40</accession>
<comment type="caution">
    <text evidence="3">The sequence shown here is derived from an EMBL/GenBank/DDBJ whole genome shotgun (WGS) entry which is preliminary data.</text>
</comment>
<name>A0ABU3MB40_9PROT</name>
<evidence type="ECO:0000256" key="1">
    <source>
        <dbReference type="SAM" id="MobiDB-lite"/>
    </source>
</evidence>
<reference evidence="3 4" key="1">
    <citation type="journal article" date="2019" name="Microb. Pathog.">
        <title>Comparison of VITEK 2, MALDI-TOF MS, 16S rRNA gene sequencing, and whole-genome sequencing for identification of Roseomonas mucosa.</title>
        <authorList>
            <person name="Rudolph W.W."/>
            <person name="Gunzer F."/>
            <person name="Trauth M."/>
            <person name="Bunk B."/>
            <person name="Bigge R."/>
            <person name="Schrottner P."/>
        </authorList>
    </citation>
    <scope>NUCLEOTIDE SEQUENCE [LARGE SCALE GENOMIC DNA]</scope>
    <source>
        <strain evidence="3 4">DSM 103800</strain>
    </source>
</reference>
<dbReference type="SMART" id="SM00287">
    <property type="entry name" value="SH3b"/>
    <property type="match status" value="1"/>
</dbReference>
<keyword evidence="4" id="KW-1185">Reference proteome</keyword>
<feature type="compositionally biased region" description="Pro residues" evidence="1">
    <location>
        <begin position="188"/>
        <end position="222"/>
    </location>
</feature>